<dbReference type="EMBL" id="METP01000065">
    <property type="protein sequence ID" value="OGC03001.1"/>
    <property type="molecule type" value="Genomic_DNA"/>
</dbReference>
<dbReference type="InterPro" id="IPR052944">
    <property type="entry name" value="Sporulation_related"/>
</dbReference>
<keyword evidence="1" id="KW-0732">Signal</keyword>
<organism evidence="3 4">
    <name type="scientific">candidate division WOR-1 bacterium RIFCSPLOWO2_02_FULL_46_20</name>
    <dbReference type="NCBI Taxonomy" id="1802567"/>
    <lineage>
        <taxon>Bacteria</taxon>
        <taxon>Bacillati</taxon>
        <taxon>Saganbacteria</taxon>
    </lineage>
</organism>
<evidence type="ECO:0000259" key="2">
    <source>
        <dbReference type="Pfam" id="PF17131"/>
    </source>
</evidence>
<dbReference type="PANTHER" id="PTHR37507:SF2">
    <property type="entry name" value="SPORULATION PROTEIN YDCC"/>
    <property type="match status" value="1"/>
</dbReference>
<dbReference type="Gene3D" id="2.50.20.10">
    <property type="entry name" value="Lipoprotein localisation LolA/LolB/LppX"/>
    <property type="match status" value="1"/>
</dbReference>
<comment type="caution">
    <text evidence="3">The sequence shown here is derived from an EMBL/GenBank/DDBJ whole genome shotgun (WGS) entry which is preliminary data.</text>
</comment>
<name>A0A1F4R442_UNCSA</name>
<feature type="chain" id="PRO_5009514140" description="Uncharacterized protein TP-0789 domain-containing protein" evidence="1">
    <location>
        <begin position="25"/>
        <end position="252"/>
    </location>
</feature>
<evidence type="ECO:0000256" key="1">
    <source>
        <dbReference type="SAM" id="SignalP"/>
    </source>
</evidence>
<feature type="domain" description="Uncharacterized protein TP-0789" evidence="2">
    <location>
        <begin position="137"/>
        <end position="250"/>
    </location>
</feature>
<dbReference type="Proteomes" id="UP000176938">
    <property type="component" value="Unassembled WGS sequence"/>
</dbReference>
<accession>A0A1F4R442</accession>
<dbReference type="InterPro" id="IPR029046">
    <property type="entry name" value="LolA/LolB/LppX"/>
</dbReference>
<dbReference type="SUPFAM" id="SSF89392">
    <property type="entry name" value="Prokaryotic lipoproteins and lipoprotein localization factors"/>
    <property type="match status" value="1"/>
</dbReference>
<dbReference type="PANTHER" id="PTHR37507">
    <property type="entry name" value="SPORULATION PROTEIN YDCC"/>
    <property type="match status" value="1"/>
</dbReference>
<dbReference type="InterPro" id="IPR033399">
    <property type="entry name" value="TP_0789-like"/>
</dbReference>
<dbReference type="AlphaFoldDB" id="A0A1F4R442"/>
<reference evidence="3 4" key="1">
    <citation type="journal article" date="2016" name="Nat. Commun.">
        <title>Thousands of microbial genomes shed light on interconnected biogeochemical processes in an aquifer system.</title>
        <authorList>
            <person name="Anantharaman K."/>
            <person name="Brown C.T."/>
            <person name="Hug L.A."/>
            <person name="Sharon I."/>
            <person name="Castelle C.J."/>
            <person name="Probst A.J."/>
            <person name="Thomas B.C."/>
            <person name="Singh A."/>
            <person name="Wilkins M.J."/>
            <person name="Karaoz U."/>
            <person name="Brodie E.L."/>
            <person name="Williams K.H."/>
            <person name="Hubbard S.S."/>
            <person name="Banfield J.F."/>
        </authorList>
    </citation>
    <scope>NUCLEOTIDE SEQUENCE [LARGE SCALE GENOMIC DNA]</scope>
</reference>
<evidence type="ECO:0000313" key="3">
    <source>
        <dbReference type="EMBL" id="OGC03001.1"/>
    </source>
</evidence>
<protein>
    <recommendedName>
        <fullName evidence="2">Uncharacterized protein TP-0789 domain-containing protein</fullName>
    </recommendedName>
</protein>
<evidence type="ECO:0000313" key="4">
    <source>
        <dbReference type="Proteomes" id="UP000176938"/>
    </source>
</evidence>
<feature type="signal peptide" evidence="1">
    <location>
        <begin position="1"/>
        <end position="24"/>
    </location>
</feature>
<gene>
    <name evidence="3" type="ORF">A3H38_04595</name>
</gene>
<proteinExistence type="predicted"/>
<sequence>MKKMCKLVSVIFVCLMLSASFVAAEEALTLEILLSKVQANQLKVIDMYAETTTKITSNLQLTTDNKTGSQTMTQKAKMWTKGTDKSKIEMISPTKQITITNGDQMAIINPETGQKVIQDLSKTKNPLGGNQSDQMNLQKAMEYFNLSLKKADAYYIITGVPKKENKFMGKMEFYIDSASWVPVKVLMYDAKNKLISQSTMEYKKIEIGKDSIWQLAKSVSNVNTPMGAMKVEMGFENIKVNEGVSDKEFEVK</sequence>
<dbReference type="Pfam" id="PF17131">
    <property type="entry name" value="LolA_like"/>
    <property type="match status" value="1"/>
</dbReference>